<feature type="compositionally biased region" description="Low complexity" evidence="14">
    <location>
        <begin position="301"/>
        <end position="314"/>
    </location>
</feature>
<dbReference type="EC" id="3.4.24.39" evidence="3"/>
<evidence type="ECO:0000256" key="14">
    <source>
        <dbReference type="SAM" id="MobiDB-lite"/>
    </source>
</evidence>
<evidence type="ECO:0000256" key="1">
    <source>
        <dbReference type="ARBA" id="ARBA00001187"/>
    </source>
</evidence>
<sequence>MKRLLVLGALVRLATALSYLGDLDRHLSHSARGLVELQSEPMIFGRAAAGLGDESPATPQDGKTHDQCTPDKTAKINAGISGCRERASAGYWDAKNTSSIIFPYFFKNGTEEAREKARQWVQDHMSQIYNECNKTASGEGTTIMGCSSSCEPNVLALTSWSGNNDPTPRISYCDIFFKLDGNGTDGGAGQGTDGGAGNHTKDCGRQDMSQVVVHEVSHAVGKTEDFGSYGLSAVKSFTADKNLEHADTMALYAGAAFLKCTIEELDQAANSAQGTPKQTGGKPVNKPKKGPDDFKPPKNSPPDLASAAAAPTSSGLDVASQTFSPKGPTNTTGLVGSATRAGLGGAERTDKAKAKAKESQKGLPNDNPSENENEDASTTGKKPAGRSAQGPRPTPAPTQDGTKRQNDKESSKKVKGRQSSSSKTAVATKPTNSPSNAPEAKPKKVKGRPKSSSKTTVASPTNRPSAGQKSSKEVQVRPKPPSNTPKTKPQDSEASQKLQQPPGPSSEKIEKTKKKDRVSPNEVQGLPSSSSVGKPTSRDGRVEGDVSNEISGSS</sequence>
<dbReference type="HOGENOM" id="CLU_491828_0_0_1"/>
<accession>T5A9M5</accession>
<evidence type="ECO:0000256" key="15">
    <source>
        <dbReference type="SAM" id="SignalP"/>
    </source>
</evidence>
<evidence type="ECO:0000256" key="5">
    <source>
        <dbReference type="ARBA" id="ARBA00022685"/>
    </source>
</evidence>
<evidence type="ECO:0000256" key="3">
    <source>
        <dbReference type="ARBA" id="ARBA00012431"/>
    </source>
</evidence>
<feature type="compositionally biased region" description="Polar residues" evidence="14">
    <location>
        <begin position="417"/>
        <end position="436"/>
    </location>
</feature>
<evidence type="ECO:0000256" key="2">
    <source>
        <dbReference type="ARBA" id="ARBA00010279"/>
    </source>
</evidence>
<feature type="active site" evidence="12">
    <location>
        <position position="215"/>
    </location>
</feature>
<feature type="compositionally biased region" description="Polar residues" evidence="14">
    <location>
        <begin position="319"/>
        <end position="334"/>
    </location>
</feature>
<dbReference type="EMBL" id="KE652343">
    <property type="protein sequence ID" value="EQL02160.1"/>
    <property type="molecule type" value="Genomic_DNA"/>
</dbReference>
<dbReference type="GO" id="GO:0006508">
    <property type="term" value="P:proteolysis"/>
    <property type="evidence" value="ECO:0007669"/>
    <property type="project" value="UniProtKB-KW"/>
</dbReference>
<keyword evidence="10" id="KW-0482">Metalloprotease</keyword>
<dbReference type="InterPro" id="IPR050414">
    <property type="entry name" value="Fungal_M35_metalloproteases"/>
</dbReference>
<comment type="similarity">
    <text evidence="2">Belongs to the peptidase M35 family.</text>
</comment>
<feature type="compositionally biased region" description="Polar residues" evidence="14">
    <location>
        <begin position="452"/>
        <end position="469"/>
    </location>
</feature>
<evidence type="ECO:0000256" key="10">
    <source>
        <dbReference type="ARBA" id="ARBA00023049"/>
    </source>
</evidence>
<dbReference type="GO" id="GO:0046872">
    <property type="term" value="F:metal ion binding"/>
    <property type="evidence" value="ECO:0007669"/>
    <property type="project" value="UniProtKB-KW"/>
</dbReference>
<dbReference type="SUPFAM" id="SSF55486">
    <property type="entry name" value="Metalloproteases ('zincins'), catalytic domain"/>
    <property type="match status" value="1"/>
</dbReference>
<feature type="compositionally biased region" description="Polar residues" evidence="14">
    <location>
        <begin position="269"/>
        <end position="278"/>
    </location>
</feature>
<gene>
    <name evidence="16" type="ORF">OCS_02128</name>
</gene>
<dbReference type="Proteomes" id="UP000019374">
    <property type="component" value="Unassembled WGS sequence"/>
</dbReference>
<reference evidence="16 17" key="1">
    <citation type="journal article" date="2013" name="Chin. Sci. Bull.">
        <title>Genome survey uncovers the secrets of sex and lifestyle in caterpillar fungus.</title>
        <authorList>
            <person name="Hu X."/>
            <person name="Zhang Y."/>
            <person name="Xiao G."/>
            <person name="Zheng P."/>
            <person name="Xia Y."/>
            <person name="Zhang X."/>
            <person name="St Leger R.J."/>
            <person name="Liu X."/>
            <person name="Wang C."/>
        </authorList>
    </citation>
    <scope>NUCLEOTIDE SEQUENCE [LARGE SCALE GENOMIC DNA]</scope>
    <source>
        <strain evidence="17">Co18 / CGMCC 3.14243</strain>
        <tissue evidence="16">Fruit-body</tissue>
    </source>
</reference>
<protein>
    <recommendedName>
        <fullName evidence="3">deuterolysin</fullName>
        <ecNumber evidence="3">3.4.24.39</ecNumber>
    </recommendedName>
</protein>
<evidence type="ECO:0000313" key="17">
    <source>
        <dbReference type="Proteomes" id="UP000019374"/>
    </source>
</evidence>
<keyword evidence="4" id="KW-0645">Protease</keyword>
<feature type="compositionally biased region" description="Basic and acidic residues" evidence="14">
    <location>
        <begin position="347"/>
        <end position="360"/>
    </location>
</feature>
<feature type="chain" id="PRO_5004596749" description="deuterolysin" evidence="15">
    <location>
        <begin position="17"/>
        <end position="554"/>
    </location>
</feature>
<keyword evidence="6 13" id="KW-0479">Metal-binding</keyword>
<keyword evidence="8" id="KW-0378">Hydrolase</keyword>
<feature type="compositionally biased region" description="Basic and acidic residues" evidence="14">
    <location>
        <begin position="401"/>
        <end position="412"/>
    </location>
</feature>
<evidence type="ECO:0000256" key="13">
    <source>
        <dbReference type="PIRSR" id="PIRSR601384-2"/>
    </source>
</evidence>
<feature type="signal peptide" evidence="15">
    <location>
        <begin position="1"/>
        <end position="16"/>
    </location>
</feature>
<evidence type="ECO:0000256" key="9">
    <source>
        <dbReference type="ARBA" id="ARBA00022833"/>
    </source>
</evidence>
<dbReference type="PANTHER" id="PTHR37016">
    <property type="match status" value="1"/>
</dbReference>
<keyword evidence="11" id="KW-0865">Zymogen</keyword>
<keyword evidence="9 13" id="KW-0862">Zinc</keyword>
<comment type="cofactor">
    <cofactor evidence="13">
        <name>Zn(2+)</name>
        <dbReference type="ChEBI" id="CHEBI:29105"/>
    </cofactor>
    <text evidence="13">Binds 1 zinc ion per subunit.</text>
</comment>
<evidence type="ECO:0000256" key="6">
    <source>
        <dbReference type="ARBA" id="ARBA00022723"/>
    </source>
</evidence>
<organism evidence="16 17">
    <name type="scientific">Ophiocordyceps sinensis (strain Co18 / CGMCC 3.14243)</name>
    <name type="common">Yarsagumba caterpillar fungus</name>
    <name type="synonym">Hirsutella sinensis</name>
    <dbReference type="NCBI Taxonomy" id="911162"/>
    <lineage>
        <taxon>Eukaryota</taxon>
        <taxon>Fungi</taxon>
        <taxon>Dikarya</taxon>
        <taxon>Ascomycota</taxon>
        <taxon>Pezizomycotina</taxon>
        <taxon>Sordariomycetes</taxon>
        <taxon>Hypocreomycetidae</taxon>
        <taxon>Hypocreales</taxon>
        <taxon>Ophiocordycipitaceae</taxon>
        <taxon>Ophiocordyceps</taxon>
    </lineage>
</organism>
<feature type="binding site" evidence="13">
    <location>
        <position position="218"/>
    </location>
    <ligand>
        <name>Zn(2+)</name>
        <dbReference type="ChEBI" id="CHEBI:29105"/>
        <note>catalytic</note>
    </ligand>
</feature>
<keyword evidence="5" id="KW-0165">Cleavage on pair of basic residues</keyword>
<keyword evidence="7 15" id="KW-0732">Signal</keyword>
<evidence type="ECO:0000256" key="4">
    <source>
        <dbReference type="ARBA" id="ARBA00022670"/>
    </source>
</evidence>
<comment type="catalytic activity">
    <reaction evidence="1">
        <text>Preferential cleavage of bonds with hydrophobic residues in P1'. Also 3-Asn-|-Gln-4 and 8-Gly-|-Ser-9 bonds in insulin B chain.</text>
        <dbReference type="EC" id="3.4.24.39"/>
    </reaction>
</comment>
<feature type="region of interest" description="Disordered" evidence="14">
    <location>
        <begin position="269"/>
        <end position="554"/>
    </location>
</feature>
<dbReference type="Pfam" id="PF02102">
    <property type="entry name" value="Peptidase_M35"/>
    <property type="match status" value="1"/>
</dbReference>
<dbReference type="PANTHER" id="PTHR37016:SF3">
    <property type="entry name" value="NEUTRAL PROTEASE 2-RELATED"/>
    <property type="match status" value="1"/>
</dbReference>
<feature type="binding site" evidence="13">
    <location>
        <position position="214"/>
    </location>
    <ligand>
        <name>Zn(2+)</name>
        <dbReference type="ChEBI" id="CHEBI:29105"/>
        <note>catalytic</note>
    </ligand>
</feature>
<evidence type="ECO:0000313" key="16">
    <source>
        <dbReference type="EMBL" id="EQL02160.1"/>
    </source>
</evidence>
<evidence type="ECO:0000256" key="12">
    <source>
        <dbReference type="PIRSR" id="PIRSR601384-1"/>
    </source>
</evidence>
<evidence type="ECO:0000256" key="7">
    <source>
        <dbReference type="ARBA" id="ARBA00022729"/>
    </source>
</evidence>
<feature type="region of interest" description="Disordered" evidence="14">
    <location>
        <begin position="49"/>
        <end position="68"/>
    </location>
</feature>
<dbReference type="Gene3D" id="3.40.390.10">
    <property type="entry name" value="Collagenase (Catalytic Domain)"/>
    <property type="match status" value="1"/>
</dbReference>
<evidence type="ECO:0000256" key="11">
    <source>
        <dbReference type="ARBA" id="ARBA00023145"/>
    </source>
</evidence>
<dbReference type="GO" id="GO:0004222">
    <property type="term" value="F:metalloendopeptidase activity"/>
    <property type="evidence" value="ECO:0007669"/>
    <property type="project" value="InterPro"/>
</dbReference>
<feature type="binding site" evidence="13">
    <location>
        <position position="225"/>
    </location>
    <ligand>
        <name>Zn(2+)</name>
        <dbReference type="ChEBI" id="CHEBI:29105"/>
        <note>catalytic</note>
    </ligand>
</feature>
<proteinExistence type="inferred from homology"/>
<evidence type="ECO:0000256" key="8">
    <source>
        <dbReference type="ARBA" id="ARBA00022801"/>
    </source>
</evidence>
<dbReference type="CDD" id="cd11008">
    <property type="entry name" value="M35_deuterolysin_like"/>
    <property type="match status" value="1"/>
</dbReference>
<name>T5A9M5_OPHSC</name>
<dbReference type="AlphaFoldDB" id="T5A9M5"/>
<dbReference type="InterPro" id="IPR001384">
    <property type="entry name" value="Peptidase_M35"/>
</dbReference>
<dbReference type="InterPro" id="IPR024079">
    <property type="entry name" value="MetalloPept_cat_dom_sf"/>
</dbReference>